<feature type="compositionally biased region" description="Polar residues" evidence="1">
    <location>
        <begin position="172"/>
        <end position="181"/>
    </location>
</feature>
<feature type="region of interest" description="Disordered" evidence="1">
    <location>
        <begin position="128"/>
        <end position="235"/>
    </location>
</feature>
<dbReference type="AlphaFoldDB" id="A0A0G4I3D8"/>
<name>A0A0G4I3D8_9ALVE</name>
<feature type="region of interest" description="Disordered" evidence="1">
    <location>
        <begin position="740"/>
        <end position="856"/>
    </location>
</feature>
<feature type="compositionally biased region" description="Acidic residues" evidence="1">
    <location>
        <begin position="796"/>
        <end position="813"/>
    </location>
</feature>
<feature type="compositionally biased region" description="Low complexity" evidence="1">
    <location>
        <begin position="783"/>
        <end position="793"/>
    </location>
</feature>
<feature type="compositionally biased region" description="Pro residues" evidence="1">
    <location>
        <begin position="530"/>
        <end position="541"/>
    </location>
</feature>
<sequence>MSSHDNSERGAVSPSPSPDADVPLDPLRQDEIEASEDESDFDFEWLDQEREKERERERQQSLLSHKWDELPVEILVRLFKFFPCDFLLRNVSAWNRQSRDILEESDVWRTVFVNLYPRNWISRTIAKSDVAQSRPSRREQQQQKDSHEAGRTANPSSHSQSDQQQTSGQRSNLPLSSSQRKQQTDQREEDPSHPSTSSSVIPAAAAASNPAKGSENTGSSGRRGRANSGGKGSVSLSVPEKLALLRGSHWLRLLRETHTGAAVELPSEARASSDHHNSATVEHSVFSTPPPSRHSPAGPRLSAAPSLLYPSAASSSASASLSVPGGSPGGERQGGEKRFVGPFGGGVASSAGLPDNVRDDMVASLRLHRVMDEACIEAGVLSQGRAQEEEGHHDPSSSSAPLPMKDRMLRGQLSTAENFRVMAREARRDRQRGTEKKVKEGEGKRETARANFQGLSLQRFLLQSSEAPIELEETDPTPANEDIMPHAPPPQQKETGMLSPPSRCSSSTCAATAATVHDAGAGMPRSSASGPPPSLPGPPRSDGPVTSSSGSLSAHTLRIVQEWRARRGFGPLQLEESPPLEKGGHAGVRISESQEEQLGLHRCSGQTCRFDMIGDLYLCRVSGNFHLCGQHCRDALPSRDGYLCEISGQCFSTETAGMSAGMEESRLSQGLIRPPRGLEMTSAKWVDEGEHEAAVAMEEGGEGAQGPGTCGFVGFFGNCFRDGYEGRGVWGAVGERHARELGRGPRGAHGKDASSSSASASASCGGQRADSRGGADREEGGLSSDSSDSSNSDVEAGNEGDSETDGSAEEEEEGGGRDGKASHVGVSGSGGSAPKRRKKGAAGGVVASEFSHLQRE</sequence>
<feature type="region of interest" description="Disordered" evidence="1">
    <location>
        <begin position="473"/>
        <end position="506"/>
    </location>
</feature>
<feature type="compositionally biased region" description="Low complexity" evidence="1">
    <location>
        <begin position="753"/>
        <end position="763"/>
    </location>
</feature>
<feature type="region of interest" description="Disordered" evidence="1">
    <location>
        <begin position="520"/>
        <end position="553"/>
    </location>
</feature>
<evidence type="ECO:0000256" key="1">
    <source>
        <dbReference type="SAM" id="MobiDB-lite"/>
    </source>
</evidence>
<feature type="compositionally biased region" description="Basic and acidic residues" evidence="1">
    <location>
        <begin position="136"/>
        <end position="150"/>
    </location>
</feature>
<feature type="compositionally biased region" description="Low complexity" evidence="1">
    <location>
        <begin position="520"/>
        <end position="529"/>
    </location>
</feature>
<feature type="compositionally biased region" description="Basic and acidic residues" evidence="1">
    <location>
        <begin position="182"/>
        <end position="192"/>
    </location>
</feature>
<dbReference type="VEuPathDB" id="CryptoDB:Cvel_10584"/>
<feature type="compositionally biased region" description="Low complexity" evidence="1">
    <location>
        <begin position="194"/>
        <end position="220"/>
    </location>
</feature>
<feature type="region of interest" description="Disordered" evidence="1">
    <location>
        <begin position="1"/>
        <end position="40"/>
    </location>
</feature>
<proteinExistence type="predicted"/>
<feature type="compositionally biased region" description="Basic and acidic residues" evidence="1">
    <location>
        <begin position="769"/>
        <end position="780"/>
    </location>
</feature>
<gene>
    <name evidence="3" type="ORF">Cvel_10584</name>
</gene>
<evidence type="ECO:0000313" key="3">
    <source>
        <dbReference type="EMBL" id="CEM51396.1"/>
    </source>
</evidence>
<dbReference type="EMBL" id="CDMZ01004938">
    <property type="protein sequence ID" value="CEM51396.1"/>
    <property type="molecule type" value="Genomic_DNA"/>
</dbReference>
<organism evidence="3">
    <name type="scientific">Chromera velia CCMP2878</name>
    <dbReference type="NCBI Taxonomy" id="1169474"/>
    <lineage>
        <taxon>Eukaryota</taxon>
        <taxon>Sar</taxon>
        <taxon>Alveolata</taxon>
        <taxon>Colpodellida</taxon>
        <taxon>Chromeraceae</taxon>
        <taxon>Chromera</taxon>
    </lineage>
</organism>
<reference evidence="3" key="1">
    <citation type="submission" date="2014-11" db="EMBL/GenBank/DDBJ databases">
        <authorList>
            <person name="Otto D Thomas"/>
            <person name="Naeem Raeece"/>
        </authorList>
    </citation>
    <scope>NUCLEOTIDE SEQUENCE</scope>
</reference>
<feature type="region of interest" description="Disordered" evidence="1">
    <location>
        <begin position="267"/>
        <end position="304"/>
    </location>
</feature>
<accession>A0A0G4I3D8</accession>
<feature type="compositionally biased region" description="Low complexity" evidence="1">
    <location>
        <begin position="11"/>
        <end position="26"/>
    </location>
</feature>
<evidence type="ECO:0000259" key="2">
    <source>
        <dbReference type="PROSITE" id="PS50181"/>
    </source>
</evidence>
<feature type="domain" description="F-box" evidence="2">
    <location>
        <begin position="64"/>
        <end position="111"/>
    </location>
</feature>
<feature type="region of interest" description="Disordered" evidence="1">
    <location>
        <begin position="425"/>
        <end position="446"/>
    </location>
</feature>
<feature type="compositionally biased region" description="Low complexity" evidence="1">
    <location>
        <begin position="156"/>
        <end position="171"/>
    </location>
</feature>
<feature type="compositionally biased region" description="Basic and acidic residues" evidence="1">
    <location>
        <begin position="386"/>
        <end position="395"/>
    </location>
</feature>
<feature type="region of interest" description="Disordered" evidence="1">
    <location>
        <begin position="384"/>
        <end position="404"/>
    </location>
</feature>
<feature type="region of interest" description="Disordered" evidence="1">
    <location>
        <begin position="317"/>
        <end position="355"/>
    </location>
</feature>
<protein>
    <recommendedName>
        <fullName evidence="2">F-box domain-containing protein</fullName>
    </recommendedName>
</protein>
<dbReference type="PROSITE" id="PS50181">
    <property type="entry name" value="FBOX"/>
    <property type="match status" value="1"/>
</dbReference>
<dbReference type="InterPro" id="IPR001810">
    <property type="entry name" value="F-box_dom"/>
</dbReference>
<feature type="compositionally biased region" description="Polar residues" evidence="1">
    <location>
        <begin position="278"/>
        <end position="287"/>
    </location>
</feature>